<dbReference type="AlphaFoldDB" id="A0A9Q3Q668"/>
<protein>
    <submittedName>
        <fullName evidence="1">Uncharacterized protein</fullName>
    </submittedName>
</protein>
<sequence length="133" mass="14853">GKLSSNGNDILICNSHNVPVLQATLCSSMLKWNMTPYLIKTTQEIDMLEQQDLLTDHIFQDCNDSGTILGDLTILTTTLTAPVHHTDNVPIQPSSNLTDLLHSTLGHIGSKRLKHFIQQKFGKNTRKSLDRVF</sequence>
<dbReference type="OrthoDB" id="7691805at2759"/>
<dbReference type="EMBL" id="AVOT02118026">
    <property type="protein sequence ID" value="MBW0584452.1"/>
    <property type="molecule type" value="Genomic_DNA"/>
</dbReference>
<accession>A0A9Q3Q668</accession>
<feature type="non-terminal residue" evidence="1">
    <location>
        <position position="1"/>
    </location>
</feature>
<evidence type="ECO:0000313" key="2">
    <source>
        <dbReference type="Proteomes" id="UP000765509"/>
    </source>
</evidence>
<organism evidence="1 2">
    <name type="scientific">Austropuccinia psidii MF-1</name>
    <dbReference type="NCBI Taxonomy" id="1389203"/>
    <lineage>
        <taxon>Eukaryota</taxon>
        <taxon>Fungi</taxon>
        <taxon>Dikarya</taxon>
        <taxon>Basidiomycota</taxon>
        <taxon>Pucciniomycotina</taxon>
        <taxon>Pucciniomycetes</taxon>
        <taxon>Pucciniales</taxon>
        <taxon>Sphaerophragmiaceae</taxon>
        <taxon>Austropuccinia</taxon>
    </lineage>
</organism>
<evidence type="ECO:0000313" key="1">
    <source>
        <dbReference type="EMBL" id="MBW0584452.1"/>
    </source>
</evidence>
<comment type="caution">
    <text evidence="1">The sequence shown here is derived from an EMBL/GenBank/DDBJ whole genome shotgun (WGS) entry which is preliminary data.</text>
</comment>
<gene>
    <name evidence="1" type="ORF">O181_124167</name>
</gene>
<name>A0A9Q3Q668_9BASI</name>
<proteinExistence type="predicted"/>
<dbReference type="Proteomes" id="UP000765509">
    <property type="component" value="Unassembled WGS sequence"/>
</dbReference>
<reference evidence="1" key="1">
    <citation type="submission" date="2021-03" db="EMBL/GenBank/DDBJ databases">
        <title>Draft genome sequence of rust myrtle Austropuccinia psidii MF-1, a brazilian biotype.</title>
        <authorList>
            <person name="Quecine M.C."/>
            <person name="Pachon D.M.R."/>
            <person name="Bonatelli M.L."/>
            <person name="Correr F.H."/>
            <person name="Franceschini L.M."/>
            <person name="Leite T.F."/>
            <person name="Margarido G.R.A."/>
            <person name="Almeida C.A."/>
            <person name="Ferrarezi J.A."/>
            <person name="Labate C.A."/>
        </authorList>
    </citation>
    <scope>NUCLEOTIDE SEQUENCE</scope>
    <source>
        <strain evidence="1">MF-1</strain>
    </source>
</reference>
<keyword evidence="2" id="KW-1185">Reference proteome</keyword>